<dbReference type="GO" id="GO:0060070">
    <property type="term" value="P:canonical Wnt signaling pathway"/>
    <property type="evidence" value="ECO:0007669"/>
    <property type="project" value="TreeGrafter"/>
</dbReference>
<reference evidence="13" key="1">
    <citation type="submission" date="2016-11" db="UniProtKB">
        <authorList>
            <consortium name="WormBaseParasite"/>
        </authorList>
    </citation>
    <scope>IDENTIFICATION</scope>
</reference>
<comment type="function">
    <text evidence="10">Ligand for members of the frizzled family of seven transmembrane receptors.</text>
</comment>
<dbReference type="Proteomes" id="UP000095287">
    <property type="component" value="Unplaced"/>
</dbReference>
<keyword evidence="6 10" id="KW-0879">Wnt signaling pathway</keyword>
<evidence type="ECO:0000256" key="5">
    <source>
        <dbReference type="ARBA" id="ARBA00022530"/>
    </source>
</evidence>
<dbReference type="PANTHER" id="PTHR12027">
    <property type="entry name" value="WNT RELATED"/>
    <property type="match status" value="1"/>
</dbReference>
<sequence length="359" mass="40549">MYYRPALLLLLTLVHSSSAISWLAIGMTSSSIDRQHGSSVCDSLPGLTLRQKKFCRNNLDTMDSLRWGARTAYAECQFQFNKRRWNCTMIDPQTSQVFGDVILKEGTREAAFVHAISAAGVAYRVTKDCARGVIDKCGCDMSASRPTASPGEKFNYNGCSDNVQYGVHLTRQFVNGAENRKDRKDKAEKSRIVMNMHNNRAGREVLLNSLRRECKCHGLSGSCEMKTCWDAMPPFRDIGTIIKDKFDGATEVHLVIEENRPKMVRKNPMFKRHTNADLVYMDSSPDYCEPDLPKGVLGTQGRQCNISSLGIDGCDLLCCHRGYERHVNVVQDKCNCKFHYCCRVECEVCNRTVETHICR</sequence>
<comment type="subcellular location">
    <subcellularLocation>
        <location evidence="1 10">Secreted</location>
        <location evidence="1 10">Extracellular space</location>
        <location evidence="1 10">Extracellular matrix</location>
    </subcellularLocation>
</comment>
<dbReference type="GO" id="GO:0000902">
    <property type="term" value="P:cell morphogenesis"/>
    <property type="evidence" value="ECO:0007669"/>
    <property type="project" value="UniProtKB-ARBA"/>
</dbReference>
<evidence type="ECO:0000313" key="12">
    <source>
        <dbReference type="Proteomes" id="UP000095287"/>
    </source>
</evidence>
<evidence type="ECO:0000256" key="3">
    <source>
        <dbReference type="ARBA" id="ARBA00022473"/>
    </source>
</evidence>
<dbReference type="GO" id="GO:0005125">
    <property type="term" value="F:cytokine activity"/>
    <property type="evidence" value="ECO:0007669"/>
    <property type="project" value="TreeGrafter"/>
</dbReference>
<keyword evidence="9" id="KW-0449">Lipoprotein</keyword>
<dbReference type="Gene3D" id="3.30.2460.20">
    <property type="match status" value="1"/>
</dbReference>
<protein>
    <recommendedName>
        <fullName evidence="10">Protein Wnt</fullName>
    </recommendedName>
</protein>
<keyword evidence="12" id="KW-1185">Reference proteome</keyword>
<dbReference type="GO" id="GO:0005109">
    <property type="term" value="F:frizzled binding"/>
    <property type="evidence" value="ECO:0007669"/>
    <property type="project" value="TreeGrafter"/>
</dbReference>
<feature type="signal peptide" evidence="11">
    <location>
        <begin position="1"/>
        <end position="19"/>
    </location>
</feature>
<dbReference type="WBParaSite" id="L893_g9688.t1">
    <property type="protein sequence ID" value="L893_g9688.t1"/>
    <property type="gene ID" value="L893_g9688"/>
</dbReference>
<dbReference type="InterPro" id="IPR043158">
    <property type="entry name" value="Wnt_C"/>
</dbReference>
<name>A0A1I8AW43_9BILA</name>
<dbReference type="AlphaFoldDB" id="A0A1I8AW43"/>
<keyword evidence="5" id="KW-0272">Extracellular matrix</keyword>
<dbReference type="InterPro" id="IPR005817">
    <property type="entry name" value="Wnt"/>
</dbReference>
<proteinExistence type="inferred from homology"/>
<keyword evidence="4" id="KW-0964">Secreted</keyword>
<accession>A0A1I8AW43</accession>
<keyword evidence="11" id="KW-0732">Signal</keyword>
<evidence type="ECO:0000256" key="2">
    <source>
        <dbReference type="ARBA" id="ARBA00005683"/>
    </source>
</evidence>
<evidence type="ECO:0000256" key="7">
    <source>
        <dbReference type="ARBA" id="ARBA00023157"/>
    </source>
</evidence>
<evidence type="ECO:0000256" key="6">
    <source>
        <dbReference type="ARBA" id="ARBA00022687"/>
    </source>
</evidence>
<evidence type="ECO:0000313" key="13">
    <source>
        <dbReference type="WBParaSite" id="L893_g9688.t1"/>
    </source>
</evidence>
<keyword evidence="7" id="KW-1015">Disulfide bond</keyword>
<evidence type="ECO:0000256" key="1">
    <source>
        <dbReference type="ARBA" id="ARBA00004498"/>
    </source>
</evidence>
<dbReference type="PROSITE" id="PS00246">
    <property type="entry name" value="WNT1"/>
    <property type="match status" value="1"/>
</dbReference>
<dbReference type="FunFam" id="3.30.2460.20:FF:000001">
    <property type="entry name" value="Wnt homolog"/>
    <property type="match status" value="1"/>
</dbReference>
<keyword evidence="8" id="KW-0325">Glycoprotein</keyword>
<dbReference type="PANTHER" id="PTHR12027:SF101">
    <property type="entry name" value="PROTEIN WNT-4"/>
    <property type="match status" value="1"/>
</dbReference>
<evidence type="ECO:0000256" key="4">
    <source>
        <dbReference type="ARBA" id="ARBA00022525"/>
    </source>
</evidence>
<dbReference type="Pfam" id="PF00110">
    <property type="entry name" value="wnt"/>
    <property type="match status" value="1"/>
</dbReference>
<dbReference type="CDD" id="cd19336">
    <property type="entry name" value="Wnt_Wnt4"/>
    <property type="match status" value="1"/>
</dbReference>
<keyword evidence="3 10" id="KW-0217">Developmental protein</keyword>
<dbReference type="GO" id="GO:0045165">
    <property type="term" value="P:cell fate commitment"/>
    <property type="evidence" value="ECO:0007669"/>
    <property type="project" value="TreeGrafter"/>
</dbReference>
<evidence type="ECO:0000256" key="10">
    <source>
        <dbReference type="RuleBase" id="RU003500"/>
    </source>
</evidence>
<evidence type="ECO:0000256" key="8">
    <source>
        <dbReference type="ARBA" id="ARBA00023180"/>
    </source>
</evidence>
<dbReference type="GO" id="GO:0030182">
    <property type="term" value="P:neuron differentiation"/>
    <property type="evidence" value="ECO:0007669"/>
    <property type="project" value="TreeGrafter"/>
</dbReference>
<dbReference type="PRINTS" id="PR01349">
    <property type="entry name" value="WNTPROTEIN"/>
</dbReference>
<evidence type="ECO:0000256" key="9">
    <source>
        <dbReference type="ARBA" id="ARBA00023288"/>
    </source>
</evidence>
<dbReference type="GO" id="GO:0005615">
    <property type="term" value="C:extracellular space"/>
    <property type="evidence" value="ECO:0007669"/>
    <property type="project" value="TreeGrafter"/>
</dbReference>
<feature type="chain" id="PRO_5009315218" description="Protein Wnt" evidence="11">
    <location>
        <begin position="20"/>
        <end position="359"/>
    </location>
</feature>
<evidence type="ECO:0000256" key="11">
    <source>
        <dbReference type="SAM" id="SignalP"/>
    </source>
</evidence>
<dbReference type="SMART" id="SM00097">
    <property type="entry name" value="WNT1"/>
    <property type="match status" value="1"/>
</dbReference>
<comment type="similarity">
    <text evidence="2 10">Belongs to the Wnt family.</text>
</comment>
<organism evidence="12 13">
    <name type="scientific">Steinernema glaseri</name>
    <dbReference type="NCBI Taxonomy" id="37863"/>
    <lineage>
        <taxon>Eukaryota</taxon>
        <taxon>Metazoa</taxon>
        <taxon>Ecdysozoa</taxon>
        <taxon>Nematoda</taxon>
        <taxon>Chromadorea</taxon>
        <taxon>Rhabditida</taxon>
        <taxon>Tylenchina</taxon>
        <taxon>Panagrolaimomorpha</taxon>
        <taxon>Strongyloidoidea</taxon>
        <taxon>Steinernematidae</taxon>
        <taxon>Steinernema</taxon>
    </lineage>
</organism>
<dbReference type="InterPro" id="IPR018161">
    <property type="entry name" value="Wnt_CS"/>
</dbReference>